<dbReference type="RefSeq" id="WP_016572088.1">
    <property type="nucleotide sequence ID" value="NZ_BHXC01000001.1"/>
</dbReference>
<evidence type="ECO:0000313" key="2">
    <source>
        <dbReference type="Proteomes" id="UP000288351"/>
    </source>
</evidence>
<accession>A0A059WAU2</accession>
<comment type="caution">
    <text evidence="1">The sequence shown here is derived from an EMBL/GenBank/DDBJ whole genome shotgun (WGS) entry which is preliminary data.</text>
</comment>
<evidence type="ECO:0000313" key="1">
    <source>
        <dbReference type="EMBL" id="GCB87380.1"/>
    </source>
</evidence>
<dbReference type="AlphaFoldDB" id="A0A059WAU2"/>
<name>A0A059WAU2_STRNR</name>
<organism evidence="1 2">
    <name type="scientific">Streptomyces noursei</name>
    <name type="common">Streptomyces albulus</name>
    <dbReference type="NCBI Taxonomy" id="1971"/>
    <lineage>
        <taxon>Bacteria</taxon>
        <taxon>Bacillati</taxon>
        <taxon>Actinomycetota</taxon>
        <taxon>Actinomycetes</taxon>
        <taxon>Kitasatosporales</taxon>
        <taxon>Streptomycetaceae</taxon>
        <taxon>Streptomyces</taxon>
    </lineage>
</organism>
<proteinExistence type="predicted"/>
<protein>
    <submittedName>
        <fullName evidence="1">Uncharacterized protein</fullName>
    </submittedName>
</protein>
<dbReference type="Proteomes" id="UP000288351">
    <property type="component" value="Unassembled WGS sequence"/>
</dbReference>
<gene>
    <name evidence="1" type="ORF">SALB_00031</name>
</gene>
<dbReference type="EMBL" id="BHXC01000001">
    <property type="protein sequence ID" value="GCB87380.1"/>
    <property type="molecule type" value="Genomic_DNA"/>
</dbReference>
<reference evidence="1 2" key="1">
    <citation type="journal article" date="2019" name="Microbiol. Resour. Announc.">
        <title>Draft Genome Sequence of the Most Traditional epsilon-Poly-l-Lysine Producer, Streptomyces albulus NBRC14147.</title>
        <authorList>
            <person name="Yamanaka K."/>
            <person name="Hamano Y."/>
        </authorList>
    </citation>
    <scope>NUCLEOTIDE SEQUENCE [LARGE SCALE GENOMIC DNA]</scope>
    <source>
        <strain evidence="1 2">NBRC 14147</strain>
    </source>
</reference>
<sequence>MDQEALRSVVVGALADVEALQEKLAGLLADIDGTAESVNIPRQGRWSREQVGLLWEGSKHLAGIRALFEATAAAPGETVTFTKVLKRSKLDEQQQRNEHARLSRIAAGLFGAKRWPIENWQGSYDANLGKAEMLYRMDPQVADWWRSLPH</sequence>